<name>A0ABN0SYP2_9FIRM</name>
<dbReference type="CDD" id="cd00077">
    <property type="entry name" value="HDc"/>
    <property type="match status" value="1"/>
</dbReference>
<evidence type="ECO:0000313" key="2">
    <source>
        <dbReference type="EMBL" id="GAA0206822.1"/>
    </source>
</evidence>
<evidence type="ECO:0000313" key="3">
    <source>
        <dbReference type="Proteomes" id="UP001500399"/>
    </source>
</evidence>
<keyword evidence="3" id="KW-1185">Reference proteome</keyword>
<proteinExistence type="predicted"/>
<reference evidence="2 3" key="1">
    <citation type="journal article" date="2019" name="Int. J. Syst. Evol. Microbiol.">
        <title>The Global Catalogue of Microorganisms (GCM) 10K type strain sequencing project: providing services to taxonomists for standard genome sequencing and annotation.</title>
        <authorList>
            <consortium name="The Broad Institute Genomics Platform"/>
            <consortium name="The Broad Institute Genome Sequencing Center for Infectious Disease"/>
            <person name="Wu L."/>
            <person name="Ma J."/>
        </authorList>
    </citation>
    <scope>NUCLEOTIDE SEQUENCE [LARGE SCALE GENOMIC DNA]</scope>
    <source>
        <strain evidence="2 3">JCM 8542</strain>
    </source>
</reference>
<dbReference type="Gene3D" id="1.10.3210.10">
    <property type="entry name" value="Hypothetical protein af1432"/>
    <property type="match status" value="1"/>
</dbReference>
<evidence type="ECO:0000259" key="1">
    <source>
        <dbReference type="Pfam" id="PF01966"/>
    </source>
</evidence>
<dbReference type="SUPFAM" id="SSF109604">
    <property type="entry name" value="HD-domain/PDEase-like"/>
    <property type="match status" value="1"/>
</dbReference>
<dbReference type="Pfam" id="PF01966">
    <property type="entry name" value="HD"/>
    <property type="match status" value="1"/>
</dbReference>
<sequence>MKQRLRQFLRALFGRLDAEGHTFIRCYLNEAEQRLFYAMHQSDQYHAFRVALTAKEIYARQGCLDLDTYILLIRCALLHDIGRVKGTADIWGKVLAVLADRFFPFATSYFLRRKDSCNVFGRIGMALYVHIAHPYIGAVALRRIGDIREAEIVRQHQKKAAPEDSPVLSILKLADAQN</sequence>
<dbReference type="EMBL" id="BAAACR010000004">
    <property type="protein sequence ID" value="GAA0206822.1"/>
    <property type="molecule type" value="Genomic_DNA"/>
</dbReference>
<feature type="domain" description="HD" evidence="1">
    <location>
        <begin position="45"/>
        <end position="176"/>
    </location>
</feature>
<protein>
    <submittedName>
        <fullName evidence="2">HD domain-containing protein</fullName>
    </submittedName>
</protein>
<organism evidence="2 3">
    <name type="scientific">Selenomonas dianae</name>
    <dbReference type="NCBI Taxonomy" id="135079"/>
    <lineage>
        <taxon>Bacteria</taxon>
        <taxon>Bacillati</taxon>
        <taxon>Bacillota</taxon>
        <taxon>Negativicutes</taxon>
        <taxon>Selenomonadales</taxon>
        <taxon>Selenomonadaceae</taxon>
        <taxon>Selenomonas</taxon>
    </lineage>
</organism>
<comment type="caution">
    <text evidence="2">The sequence shown here is derived from an EMBL/GenBank/DDBJ whole genome shotgun (WGS) entry which is preliminary data.</text>
</comment>
<dbReference type="InterPro" id="IPR003607">
    <property type="entry name" value="HD/PDEase_dom"/>
</dbReference>
<gene>
    <name evidence="2" type="ORF">GCM10008919_07600</name>
</gene>
<dbReference type="InterPro" id="IPR006674">
    <property type="entry name" value="HD_domain"/>
</dbReference>
<dbReference type="RefSeq" id="WP_304988311.1">
    <property type="nucleotide sequence ID" value="NZ_BAAACR010000004.1"/>
</dbReference>
<accession>A0ABN0SYP2</accession>
<dbReference type="Proteomes" id="UP001500399">
    <property type="component" value="Unassembled WGS sequence"/>
</dbReference>